<reference evidence="3" key="1">
    <citation type="journal article" date="2019" name="Int. J. Syst. Evol. Microbiol.">
        <title>The Global Catalogue of Microorganisms (GCM) 10K type strain sequencing project: providing services to taxonomists for standard genome sequencing and annotation.</title>
        <authorList>
            <consortium name="The Broad Institute Genomics Platform"/>
            <consortium name="The Broad Institute Genome Sequencing Center for Infectious Disease"/>
            <person name="Wu L."/>
            <person name="Ma J."/>
        </authorList>
    </citation>
    <scope>NUCLEOTIDE SEQUENCE [LARGE SCALE GENOMIC DNA]</scope>
    <source>
        <strain evidence="3">CGMCC 1.13666</strain>
    </source>
</reference>
<keyword evidence="1" id="KW-0812">Transmembrane</keyword>
<evidence type="ECO:0000256" key="1">
    <source>
        <dbReference type="SAM" id="Phobius"/>
    </source>
</evidence>
<evidence type="ECO:0000313" key="2">
    <source>
        <dbReference type="EMBL" id="MFC7091004.1"/>
    </source>
</evidence>
<dbReference type="EMBL" id="JBHSZP010000031">
    <property type="protein sequence ID" value="MFC7091004.1"/>
    <property type="molecule type" value="Genomic_DNA"/>
</dbReference>
<protein>
    <submittedName>
        <fullName evidence="2">3TM-type holin</fullName>
    </submittedName>
</protein>
<keyword evidence="3" id="KW-1185">Reference proteome</keyword>
<dbReference type="Proteomes" id="UP001596411">
    <property type="component" value="Unassembled WGS sequence"/>
</dbReference>
<sequence length="139" mass="15422">MRDALQGADPETVERIKRLDQEHEREILSLTLQAETARLAEINKTMRAELGSDSAWRAGWRPFNGWMLALSLAVVNFGLVAVVLRDPTQLAQVVDVLIWSVVAQGAVQGVNIKQRSNDKARQLGQAPGGFMDLFKGIRK</sequence>
<feature type="transmembrane region" description="Helical" evidence="1">
    <location>
        <begin position="66"/>
        <end position="84"/>
    </location>
</feature>
<name>A0ABW2F1B9_9GAMM</name>
<dbReference type="RefSeq" id="WP_346061906.1">
    <property type="nucleotide sequence ID" value="NZ_BAAADR010000005.1"/>
</dbReference>
<keyword evidence="1" id="KW-1133">Transmembrane helix</keyword>
<organism evidence="2 3">
    <name type="scientific">Halomonas salifodinae</name>
    <dbReference type="NCBI Taxonomy" id="438745"/>
    <lineage>
        <taxon>Bacteria</taxon>
        <taxon>Pseudomonadati</taxon>
        <taxon>Pseudomonadota</taxon>
        <taxon>Gammaproteobacteria</taxon>
        <taxon>Oceanospirillales</taxon>
        <taxon>Halomonadaceae</taxon>
        <taxon>Halomonas</taxon>
    </lineage>
</organism>
<accession>A0ABW2F1B9</accession>
<comment type="caution">
    <text evidence="2">The sequence shown here is derived from an EMBL/GenBank/DDBJ whole genome shotgun (WGS) entry which is preliminary data.</text>
</comment>
<gene>
    <name evidence="2" type="ORF">ACFQH5_15745</name>
</gene>
<proteinExistence type="predicted"/>
<keyword evidence="1" id="KW-0472">Membrane</keyword>
<evidence type="ECO:0000313" key="3">
    <source>
        <dbReference type="Proteomes" id="UP001596411"/>
    </source>
</evidence>